<keyword evidence="1" id="KW-0812">Transmembrane</keyword>
<comment type="caution">
    <text evidence="2">The sequence shown here is derived from an EMBL/GenBank/DDBJ whole genome shotgun (WGS) entry which is preliminary data.</text>
</comment>
<keyword evidence="1" id="KW-0472">Membrane</keyword>
<sequence>MNIGSQSDYKDNAALLYLPLGIVFVSILIYYISISKQNGTKDHPSSLNGSMGWPFIGETLSLNLIDQTPLAHSCNNVFHGSH</sequence>
<evidence type="ECO:0000313" key="3">
    <source>
        <dbReference type="Proteomes" id="UP000489600"/>
    </source>
</evidence>
<organism evidence="2 3">
    <name type="scientific">Arabis nemorensis</name>
    <dbReference type="NCBI Taxonomy" id="586526"/>
    <lineage>
        <taxon>Eukaryota</taxon>
        <taxon>Viridiplantae</taxon>
        <taxon>Streptophyta</taxon>
        <taxon>Embryophyta</taxon>
        <taxon>Tracheophyta</taxon>
        <taxon>Spermatophyta</taxon>
        <taxon>Magnoliopsida</taxon>
        <taxon>eudicotyledons</taxon>
        <taxon>Gunneridae</taxon>
        <taxon>Pentapetalae</taxon>
        <taxon>rosids</taxon>
        <taxon>malvids</taxon>
        <taxon>Brassicales</taxon>
        <taxon>Brassicaceae</taxon>
        <taxon>Arabideae</taxon>
        <taxon>Arabis</taxon>
    </lineage>
</organism>
<keyword evidence="3" id="KW-1185">Reference proteome</keyword>
<protein>
    <submittedName>
        <fullName evidence="2">Uncharacterized protein</fullName>
    </submittedName>
</protein>
<proteinExistence type="predicted"/>
<reference evidence="2" key="1">
    <citation type="submission" date="2019-07" db="EMBL/GenBank/DDBJ databases">
        <authorList>
            <person name="Dittberner H."/>
        </authorList>
    </citation>
    <scope>NUCLEOTIDE SEQUENCE [LARGE SCALE GENOMIC DNA]</scope>
</reference>
<accession>A0A565CLQ8</accession>
<name>A0A565CLQ8_9BRAS</name>
<evidence type="ECO:0000256" key="1">
    <source>
        <dbReference type="SAM" id="Phobius"/>
    </source>
</evidence>
<dbReference type="AlphaFoldDB" id="A0A565CLQ8"/>
<dbReference type="EMBL" id="CABITT030000008">
    <property type="protein sequence ID" value="VVB14471.1"/>
    <property type="molecule type" value="Genomic_DNA"/>
</dbReference>
<keyword evidence="1" id="KW-1133">Transmembrane helix</keyword>
<gene>
    <name evidence="2" type="ORF">ANE_LOCUS24915</name>
</gene>
<dbReference type="Proteomes" id="UP000489600">
    <property type="component" value="Unassembled WGS sequence"/>
</dbReference>
<evidence type="ECO:0000313" key="2">
    <source>
        <dbReference type="EMBL" id="VVB14471.1"/>
    </source>
</evidence>
<feature type="transmembrane region" description="Helical" evidence="1">
    <location>
        <begin position="14"/>
        <end position="32"/>
    </location>
</feature>